<dbReference type="EMBL" id="JACSQO010000007">
    <property type="protein sequence ID" value="MBD7945098.1"/>
    <property type="molecule type" value="Genomic_DNA"/>
</dbReference>
<dbReference type="Pfam" id="PF10020">
    <property type="entry name" value="DUF2262"/>
    <property type="match status" value="1"/>
</dbReference>
<evidence type="ECO:0000313" key="2">
    <source>
        <dbReference type="EMBL" id="MBD7945098.1"/>
    </source>
</evidence>
<proteinExistence type="predicted"/>
<feature type="domain" description="DUF2262" evidence="1">
    <location>
        <begin position="9"/>
        <end position="139"/>
    </location>
</feature>
<gene>
    <name evidence="2" type="ORF">H9650_13310</name>
</gene>
<dbReference type="RefSeq" id="WP_191697411.1">
    <property type="nucleotide sequence ID" value="NZ_JACSQO010000007.1"/>
</dbReference>
<reference evidence="2 3" key="1">
    <citation type="submission" date="2020-08" db="EMBL/GenBank/DDBJ databases">
        <title>A Genomic Blueprint of the Chicken Gut Microbiome.</title>
        <authorList>
            <person name="Gilroy R."/>
            <person name="Ravi A."/>
            <person name="Getino M."/>
            <person name="Pursley I."/>
            <person name="Horton D.L."/>
            <person name="Alikhan N.-F."/>
            <person name="Baker D."/>
            <person name="Gharbi K."/>
            <person name="Hall N."/>
            <person name="Watson M."/>
            <person name="Adriaenssens E.M."/>
            <person name="Foster-Nyarko E."/>
            <person name="Jarju S."/>
            <person name="Secka A."/>
            <person name="Antonio M."/>
            <person name="Oren A."/>
            <person name="Chaudhuri R."/>
            <person name="La Ragione R.M."/>
            <person name="Hildebrand F."/>
            <person name="Pallen M.J."/>
        </authorList>
    </citation>
    <scope>NUCLEOTIDE SEQUENCE [LARGE SCALE GENOMIC DNA]</scope>
    <source>
        <strain evidence="2 3">Sa2BUA9</strain>
    </source>
</reference>
<organism evidence="2 3">
    <name type="scientific">Psychrobacillus faecigallinarum</name>
    <dbReference type="NCBI Taxonomy" id="2762235"/>
    <lineage>
        <taxon>Bacteria</taxon>
        <taxon>Bacillati</taxon>
        <taxon>Bacillota</taxon>
        <taxon>Bacilli</taxon>
        <taxon>Bacillales</taxon>
        <taxon>Bacillaceae</taxon>
        <taxon>Psychrobacillus</taxon>
    </lineage>
</organism>
<evidence type="ECO:0000259" key="1">
    <source>
        <dbReference type="Pfam" id="PF10020"/>
    </source>
</evidence>
<protein>
    <submittedName>
        <fullName evidence="2">DUF2262 domain-containing protein</fullName>
    </submittedName>
</protein>
<accession>A0ABR8RBD3</accession>
<comment type="caution">
    <text evidence="2">The sequence shown here is derived from an EMBL/GenBank/DDBJ whole genome shotgun (WGS) entry which is preliminary data.</text>
</comment>
<dbReference type="InterPro" id="IPR019260">
    <property type="entry name" value="DUF2262"/>
</dbReference>
<evidence type="ECO:0000313" key="3">
    <source>
        <dbReference type="Proteomes" id="UP000640786"/>
    </source>
</evidence>
<keyword evidence="3" id="KW-1185">Reference proteome</keyword>
<name>A0ABR8RBD3_9BACI</name>
<dbReference type="Proteomes" id="UP000640786">
    <property type="component" value="Unassembled WGS sequence"/>
</dbReference>
<sequence length="148" mass="17159">MNSSIYSNELGLFTFNEITNNYENHESKIHWSLNSSNLDDAKRLLIIAEKFFTSIDEKARVSVATNMIHYKNDFWPEYDENDPTLNWDEVDAGEYDITKEKFATSISLYDVEISGNEIYCEFRDGNLFGGHRIHATFDHCLDLLEASI</sequence>